<dbReference type="Gene3D" id="3.40.80.10">
    <property type="entry name" value="Peptidoglycan recognition protein-like"/>
    <property type="match status" value="1"/>
</dbReference>
<dbReference type="GO" id="GO:0008745">
    <property type="term" value="F:N-acetylmuramoyl-L-alanine amidase activity"/>
    <property type="evidence" value="ECO:0007669"/>
    <property type="project" value="UniProtKB-EC"/>
</dbReference>
<evidence type="ECO:0000256" key="3">
    <source>
        <dbReference type="ARBA" id="ARBA00011901"/>
    </source>
</evidence>
<name>Q2RVT4_RHORT</name>
<dbReference type="AlphaFoldDB" id="Q2RVT4"/>
<dbReference type="HOGENOM" id="CLU_049290_2_2_5"/>
<dbReference type="InterPro" id="IPR036505">
    <property type="entry name" value="Amidase/PGRP_sf"/>
</dbReference>
<gene>
    <name evidence="7" type="ordered locus">Rru_A0960</name>
</gene>
<dbReference type="InterPro" id="IPR002502">
    <property type="entry name" value="Amidase_domain"/>
</dbReference>
<evidence type="ECO:0000313" key="8">
    <source>
        <dbReference type="Proteomes" id="UP000001929"/>
    </source>
</evidence>
<dbReference type="InterPro" id="IPR051206">
    <property type="entry name" value="NAMLAA_amidase_2"/>
</dbReference>
<evidence type="ECO:0000256" key="5">
    <source>
        <dbReference type="ARBA" id="ARBA00023316"/>
    </source>
</evidence>
<keyword evidence="5" id="KW-0961">Cell wall biogenesis/degradation</keyword>
<dbReference type="RefSeq" id="WP_011388715.1">
    <property type="nucleotide sequence ID" value="NC_007643.1"/>
</dbReference>
<dbReference type="SUPFAM" id="SSF55846">
    <property type="entry name" value="N-acetylmuramoyl-L-alanine amidase-like"/>
    <property type="match status" value="1"/>
</dbReference>
<dbReference type="SMART" id="SM00644">
    <property type="entry name" value="Ami_2"/>
    <property type="match status" value="1"/>
</dbReference>
<feature type="domain" description="N-acetylmuramoyl-L-alanine amidase" evidence="6">
    <location>
        <begin position="17"/>
        <end position="154"/>
    </location>
</feature>
<dbReference type="GO" id="GO:0009253">
    <property type="term" value="P:peptidoglycan catabolic process"/>
    <property type="evidence" value="ECO:0007669"/>
    <property type="project" value="InterPro"/>
</dbReference>
<dbReference type="KEGG" id="rru:Rru_A0960"/>
<evidence type="ECO:0000259" key="6">
    <source>
        <dbReference type="SMART" id="SM00644"/>
    </source>
</evidence>
<dbReference type="CDD" id="cd06583">
    <property type="entry name" value="PGRP"/>
    <property type="match status" value="1"/>
</dbReference>
<dbReference type="SUPFAM" id="SSF47090">
    <property type="entry name" value="PGBD-like"/>
    <property type="match status" value="1"/>
</dbReference>
<dbReference type="EC" id="3.5.1.28" evidence="3"/>
<dbReference type="PANTHER" id="PTHR30417:SF1">
    <property type="entry name" value="N-ACETYLMURAMOYL-L-ALANINE AMIDASE AMID"/>
    <property type="match status" value="1"/>
</dbReference>
<dbReference type="Gene3D" id="1.10.101.10">
    <property type="entry name" value="PGBD-like superfamily/PGBD"/>
    <property type="match status" value="1"/>
</dbReference>
<comment type="catalytic activity">
    <reaction evidence="1">
        <text>Hydrolyzes the link between N-acetylmuramoyl residues and L-amino acid residues in certain cell-wall glycopeptides.</text>
        <dbReference type="EC" id="3.5.1.28"/>
    </reaction>
</comment>
<organism evidence="7 8">
    <name type="scientific">Rhodospirillum rubrum (strain ATCC 11170 / ATH 1.1.1 / DSM 467 / LMG 4362 / NCIMB 8255 / S1)</name>
    <dbReference type="NCBI Taxonomy" id="269796"/>
    <lineage>
        <taxon>Bacteria</taxon>
        <taxon>Pseudomonadati</taxon>
        <taxon>Pseudomonadota</taxon>
        <taxon>Alphaproteobacteria</taxon>
        <taxon>Rhodospirillales</taxon>
        <taxon>Rhodospirillaceae</taxon>
        <taxon>Rhodospirillum</taxon>
    </lineage>
</organism>
<evidence type="ECO:0000256" key="4">
    <source>
        <dbReference type="ARBA" id="ARBA00022801"/>
    </source>
</evidence>
<accession>Q2RVT4</accession>
<evidence type="ECO:0000313" key="7">
    <source>
        <dbReference type="EMBL" id="ABC21761.1"/>
    </source>
</evidence>
<comment type="similarity">
    <text evidence="2">Belongs to the N-acetylmuramoyl-L-alanine amidase 2 family.</text>
</comment>
<dbReference type="Pfam" id="PF01510">
    <property type="entry name" value="Amidase_2"/>
    <property type="match status" value="1"/>
</dbReference>
<dbReference type="GO" id="GO:0019867">
    <property type="term" value="C:outer membrane"/>
    <property type="evidence" value="ECO:0007669"/>
    <property type="project" value="TreeGrafter"/>
</dbReference>
<dbReference type="eggNOG" id="COG3023">
    <property type="taxonomic scope" value="Bacteria"/>
</dbReference>
<dbReference type="EnsemblBacteria" id="ABC21761">
    <property type="protein sequence ID" value="ABC21761"/>
    <property type="gene ID" value="Rru_A0960"/>
</dbReference>
<keyword evidence="4 7" id="KW-0378">Hydrolase</keyword>
<dbReference type="GO" id="GO:0009254">
    <property type="term" value="P:peptidoglycan turnover"/>
    <property type="evidence" value="ECO:0007669"/>
    <property type="project" value="TreeGrafter"/>
</dbReference>
<sequence length="241" mass="26433">MASRPAPPDFPVIEALSPNADDRPPGQIIDMLVIHYTGMPSAQAALARLLDPQAQVSAHWLIDEDGTAYKLVEERRRAWHAGVSAWGGRPGVNARSIGIELVNPGHEFGYRPFPEAQMTTLIALGRGILERHPIPAAHVVGHADVAPTRKEDPGELFDWQRLASNGIGRWPPPPLGVRPETVDATEGEAACLLEQIGYDISSLQATVLAFQRHFRPKRLDGRIDSETLWLIKALARDVQAH</sequence>
<dbReference type="PATRIC" id="fig|269796.9.peg.1016"/>
<evidence type="ECO:0000256" key="2">
    <source>
        <dbReference type="ARBA" id="ARBA00007553"/>
    </source>
</evidence>
<dbReference type="GO" id="GO:0071555">
    <property type="term" value="P:cell wall organization"/>
    <property type="evidence" value="ECO:0007669"/>
    <property type="project" value="UniProtKB-KW"/>
</dbReference>
<dbReference type="STRING" id="269796.Rru_A0960"/>
<protein>
    <recommendedName>
        <fullName evidence="3">N-acetylmuramoyl-L-alanine amidase</fullName>
        <ecNumber evidence="3">3.5.1.28</ecNumber>
    </recommendedName>
</protein>
<proteinExistence type="inferred from homology"/>
<dbReference type="Proteomes" id="UP000001929">
    <property type="component" value="Chromosome"/>
</dbReference>
<dbReference type="EMBL" id="CP000230">
    <property type="protein sequence ID" value="ABC21761.1"/>
    <property type="molecule type" value="Genomic_DNA"/>
</dbReference>
<evidence type="ECO:0000256" key="1">
    <source>
        <dbReference type="ARBA" id="ARBA00001561"/>
    </source>
</evidence>
<reference evidence="7 8" key="1">
    <citation type="journal article" date="2011" name="Stand. Genomic Sci.">
        <title>Complete genome sequence of Rhodospirillum rubrum type strain (S1).</title>
        <authorList>
            <person name="Munk A.C."/>
            <person name="Copeland A."/>
            <person name="Lucas S."/>
            <person name="Lapidus A."/>
            <person name="Del Rio T.G."/>
            <person name="Barry K."/>
            <person name="Detter J.C."/>
            <person name="Hammon N."/>
            <person name="Israni S."/>
            <person name="Pitluck S."/>
            <person name="Brettin T."/>
            <person name="Bruce D."/>
            <person name="Han C."/>
            <person name="Tapia R."/>
            <person name="Gilna P."/>
            <person name="Schmutz J."/>
            <person name="Larimer F."/>
            <person name="Land M."/>
            <person name="Kyrpides N.C."/>
            <person name="Mavromatis K."/>
            <person name="Richardson P."/>
            <person name="Rohde M."/>
            <person name="Goker M."/>
            <person name="Klenk H.P."/>
            <person name="Zhang Y."/>
            <person name="Roberts G.P."/>
            <person name="Reslewic S."/>
            <person name="Schwartz D.C."/>
        </authorList>
    </citation>
    <scope>NUCLEOTIDE SEQUENCE [LARGE SCALE GENOMIC DNA]</scope>
    <source>
        <strain evidence="8">ATCC 11170 / ATH 1.1.1 / DSM 467 / LMG 4362 / NCIMB 8255 / S1</strain>
    </source>
</reference>
<dbReference type="InterPro" id="IPR036366">
    <property type="entry name" value="PGBDSf"/>
</dbReference>
<dbReference type="PhylomeDB" id="Q2RVT4"/>
<dbReference type="PANTHER" id="PTHR30417">
    <property type="entry name" value="N-ACETYLMURAMOYL-L-ALANINE AMIDASE AMID"/>
    <property type="match status" value="1"/>
</dbReference>
<dbReference type="InterPro" id="IPR036365">
    <property type="entry name" value="PGBD-like_sf"/>
</dbReference>
<keyword evidence="8" id="KW-1185">Reference proteome</keyword>